<feature type="region of interest" description="Disordered" evidence="1">
    <location>
        <begin position="1"/>
        <end position="55"/>
    </location>
</feature>
<dbReference type="EMBL" id="PVLQ01000126">
    <property type="protein sequence ID" value="PRD63874.1"/>
    <property type="molecule type" value="Genomic_DNA"/>
</dbReference>
<sequence>MAPPCARSRPTGPRSSSTPCASTPDWCSTRRCNRQRKHGSSDLRPVHRTDSEIPGHQAGYLTIGSVQRIGAQPRYTLRYPNQEVRSSLNDVLLRRYVPDTTAVMHHTGELYELLRINDFTGLRALFTAFFASIPNDWYRNSPIARFEGYYASVFYSHFAALGLDIRLEDATNKGRVDMTVLFNGQVYWFEVERLD</sequence>
<dbReference type="AlphaFoldDB" id="A0A2S9K0C4"/>
<evidence type="ECO:0000313" key="2">
    <source>
        <dbReference type="EMBL" id="PRD63874.1"/>
    </source>
</evidence>
<feature type="compositionally biased region" description="Basic and acidic residues" evidence="1">
    <location>
        <begin position="39"/>
        <end position="53"/>
    </location>
</feature>
<dbReference type="Pfam" id="PF08011">
    <property type="entry name" value="PDDEXK_9"/>
    <property type="match status" value="1"/>
</dbReference>
<reference evidence="2 3" key="1">
    <citation type="submission" date="2018-03" db="EMBL/GenBank/DDBJ databases">
        <title>Comparative genomics illustrates the genes involved in a hyperalkaliphilic mechanisms of Serpentinomonas isolated from highly-alkaline calcium-rich serpentinized springs.</title>
        <authorList>
            <person name="Suzuki S."/>
            <person name="Ishii S."/>
            <person name="Walworth N."/>
            <person name="Bird L."/>
            <person name="Kuenen J.G."/>
            <person name="Nealson K.H."/>
        </authorList>
    </citation>
    <scope>NUCLEOTIDE SEQUENCE [LARGE SCALE GENOMIC DNA]</scope>
    <source>
        <strain evidence="2 3">P1</strain>
    </source>
</reference>
<dbReference type="OrthoDB" id="9146397at2"/>
<protein>
    <submittedName>
        <fullName evidence="2">Uncharacterized protein</fullName>
    </submittedName>
</protein>
<feature type="compositionally biased region" description="Low complexity" evidence="1">
    <location>
        <begin position="7"/>
        <end position="19"/>
    </location>
</feature>
<proteinExistence type="predicted"/>
<dbReference type="Proteomes" id="UP000238589">
    <property type="component" value="Unassembled WGS sequence"/>
</dbReference>
<keyword evidence="3" id="KW-1185">Reference proteome</keyword>
<evidence type="ECO:0000256" key="1">
    <source>
        <dbReference type="SAM" id="MobiDB-lite"/>
    </source>
</evidence>
<dbReference type="InterPro" id="IPR012547">
    <property type="entry name" value="PDDEXK_9"/>
</dbReference>
<comment type="caution">
    <text evidence="2">The sequence shown here is derived from an EMBL/GenBank/DDBJ whole genome shotgun (WGS) entry which is preliminary data.</text>
</comment>
<gene>
    <name evidence="2" type="ORF">C6P64_17405</name>
</gene>
<organism evidence="2 3">
    <name type="scientific">Malikia granosa</name>
    <dbReference type="NCBI Taxonomy" id="263067"/>
    <lineage>
        <taxon>Bacteria</taxon>
        <taxon>Pseudomonadati</taxon>
        <taxon>Pseudomonadota</taxon>
        <taxon>Betaproteobacteria</taxon>
        <taxon>Burkholderiales</taxon>
        <taxon>Comamonadaceae</taxon>
        <taxon>Malikia</taxon>
    </lineage>
</organism>
<accession>A0A2S9K0C4</accession>
<evidence type="ECO:0000313" key="3">
    <source>
        <dbReference type="Proteomes" id="UP000238589"/>
    </source>
</evidence>
<name>A0A2S9K0C4_9BURK</name>